<gene>
    <name evidence="1" type="ORF">CA267_001760</name>
</gene>
<name>A0A6M4MAB4_9ALTE</name>
<accession>A0A6M4MAB4</accession>
<dbReference type="KEGG" id="apel:CA267_001760"/>
<dbReference type="HAMAP" id="MF_04133">
    <property type="entry name" value="CAPSID_LAMBDA"/>
    <property type="match status" value="1"/>
</dbReference>
<dbReference type="Gene3D" id="3.30.1930.10">
    <property type="entry name" value="capsid protein of prophage domain"/>
    <property type="match status" value="1"/>
</dbReference>
<dbReference type="InterPro" id="IPR005564">
    <property type="entry name" value="Major_capsid_GpE"/>
</dbReference>
<organism evidence="1 2">
    <name type="scientific">Alteromonas pelagimontana</name>
    <dbReference type="NCBI Taxonomy" id="1858656"/>
    <lineage>
        <taxon>Bacteria</taxon>
        <taxon>Pseudomonadati</taxon>
        <taxon>Pseudomonadota</taxon>
        <taxon>Gammaproteobacteria</taxon>
        <taxon>Alteromonadales</taxon>
        <taxon>Alteromonadaceae</taxon>
        <taxon>Alteromonas/Salinimonas group</taxon>
        <taxon>Alteromonas</taxon>
    </lineage>
</organism>
<dbReference type="EMBL" id="CP052766">
    <property type="protein sequence ID" value="QJR79610.1"/>
    <property type="molecule type" value="Genomic_DNA"/>
</dbReference>
<protein>
    <submittedName>
        <fullName evidence="1">Major capsid protein</fullName>
    </submittedName>
</protein>
<reference evidence="2" key="1">
    <citation type="submission" date="2014-12" db="EMBL/GenBank/DDBJ databases">
        <title>Complete genome sequence of a multi-drug resistant Klebsiella pneumoniae.</title>
        <authorList>
            <person name="Hua X."/>
            <person name="Chen Q."/>
            <person name="Li X."/>
            <person name="Feng Y."/>
            <person name="Ruan Z."/>
            <person name="Yu Y."/>
        </authorList>
    </citation>
    <scope>NUCLEOTIDE SEQUENCE [LARGE SCALE GENOMIC DNA]</scope>
    <source>
        <strain evidence="2">5.12</strain>
    </source>
</reference>
<dbReference type="RefSeq" id="WP_075609065.1">
    <property type="nucleotide sequence ID" value="NZ_CP052766.1"/>
</dbReference>
<keyword evidence="2" id="KW-1185">Reference proteome</keyword>
<sequence>MFNAVSTSTMLEIVQTVGKFESFFLSLFFPSVITFDDEYIHFDKVSEDVVMAPFVSPVVAGKVHKERGGELKTFKPAYLKPKHAIKPGQLLKRRPGEAFLGSMSPAQRKMAALTDNLVRQDKAITYREEWMAAQAVLTGKVLVKGEDYPDQEVDFGRSAGNNIALSGAAKWDTVDPATYDPTDDITNWAENATGSVGLIVMGKGAWTKFSSFKSVKEKLDTLRGSSSQMETATKDLGMVTSFKGYFGDVEIWVYTGQYTDPETNEKEYYMPANKILMGNAAYSGVRAYGAIHDVKANDEGVVAASRWPKTWAQDDPSVEYVMTQSAPLMITPDPDAFVSVTVF</sequence>
<reference evidence="1 2" key="2">
    <citation type="submission" date="2020-04" db="EMBL/GenBank/DDBJ databases">
        <title>Complete genome sequence of Alteromonas pelagimontana 5.12T.</title>
        <authorList>
            <person name="Sinha R.K."/>
            <person name="Krishnan K.P."/>
            <person name="Kurian J.P."/>
        </authorList>
    </citation>
    <scope>NUCLEOTIDE SEQUENCE [LARGE SCALE GENOMIC DNA]</scope>
    <source>
        <strain evidence="1 2">5.12</strain>
    </source>
</reference>
<dbReference type="Pfam" id="PF03864">
    <property type="entry name" value="Phage_cap_E"/>
    <property type="match status" value="1"/>
</dbReference>
<dbReference type="OrthoDB" id="5449178at2"/>
<proteinExistence type="inferred from homology"/>
<dbReference type="Gene3D" id="3.15.30.10">
    <property type="entry name" value="putative capsid protein of prophage domain like"/>
    <property type="match status" value="1"/>
</dbReference>
<evidence type="ECO:0000313" key="1">
    <source>
        <dbReference type="EMBL" id="QJR79610.1"/>
    </source>
</evidence>
<dbReference type="AlphaFoldDB" id="A0A6M4MAB4"/>
<dbReference type="Proteomes" id="UP000219285">
    <property type="component" value="Chromosome"/>
</dbReference>
<evidence type="ECO:0000313" key="2">
    <source>
        <dbReference type="Proteomes" id="UP000219285"/>
    </source>
</evidence>